<dbReference type="RefSeq" id="WP_187571322.1">
    <property type="nucleotide sequence ID" value="NZ_CP060711.1"/>
</dbReference>
<gene>
    <name evidence="1" type="ORF">H9L17_05410</name>
</gene>
<protein>
    <submittedName>
        <fullName evidence="1">Uncharacterized protein</fullName>
    </submittedName>
</protein>
<organism evidence="1 2">
    <name type="scientific">Thermomonas brevis</name>
    <dbReference type="NCBI Taxonomy" id="215691"/>
    <lineage>
        <taxon>Bacteria</taxon>
        <taxon>Pseudomonadati</taxon>
        <taxon>Pseudomonadota</taxon>
        <taxon>Gammaproteobacteria</taxon>
        <taxon>Lysobacterales</taxon>
        <taxon>Lysobacteraceae</taxon>
        <taxon>Thermomonas</taxon>
    </lineage>
</organism>
<name>A0A7G9QW52_9GAMM</name>
<dbReference type="KEGG" id="tbv:H9L17_05410"/>
<sequence length="155" mass="17867">MLARSIQPTQDTREYLVVELKRASEKINPEFLAQIESYAIAVAKDNRFHQSRTKWTFMIVANDMDEYARLKARQKNRPDGLVFDSDELNITVWAKTWSEILSDARARLNFFSQQLDYQADSDSELEYLKRAHSKYIPSDLAEIATGGSLVDGEQD</sequence>
<accession>A0A7G9QW52</accession>
<reference evidence="1 2" key="1">
    <citation type="submission" date="2020-08" db="EMBL/GenBank/DDBJ databases">
        <title>Genome sequence of Thermomonas brevis KACC 16975T.</title>
        <authorList>
            <person name="Hyun D.-W."/>
            <person name="Bae J.-W."/>
        </authorList>
    </citation>
    <scope>NUCLEOTIDE SEQUENCE [LARGE SCALE GENOMIC DNA]</scope>
    <source>
        <strain evidence="1 2">KACC 16975</strain>
    </source>
</reference>
<evidence type="ECO:0000313" key="1">
    <source>
        <dbReference type="EMBL" id="QNN47577.1"/>
    </source>
</evidence>
<dbReference type="Proteomes" id="UP000515977">
    <property type="component" value="Chromosome"/>
</dbReference>
<dbReference type="AlphaFoldDB" id="A0A7G9QW52"/>
<evidence type="ECO:0000313" key="2">
    <source>
        <dbReference type="Proteomes" id="UP000515977"/>
    </source>
</evidence>
<dbReference type="EMBL" id="CP060711">
    <property type="protein sequence ID" value="QNN47577.1"/>
    <property type="molecule type" value="Genomic_DNA"/>
</dbReference>
<proteinExistence type="predicted"/>
<keyword evidence="2" id="KW-1185">Reference proteome</keyword>